<dbReference type="InterPro" id="IPR000568">
    <property type="entry name" value="ATP_synth_F0_asu"/>
</dbReference>
<evidence type="ECO:0000256" key="7">
    <source>
        <dbReference type="ARBA" id="ARBA00022692"/>
    </source>
</evidence>
<dbReference type="PRINTS" id="PR00123">
    <property type="entry name" value="ATPASEA"/>
</dbReference>
<keyword evidence="6" id="KW-0138">CF(0)</keyword>
<evidence type="ECO:0000256" key="13">
    <source>
        <dbReference type="RuleBase" id="RU004450"/>
    </source>
</evidence>
<dbReference type="RefSeq" id="YP_010845350.1">
    <property type="nucleotide sequence ID" value="NC_079567.1"/>
</dbReference>
<keyword evidence="12" id="KW-0066">ATP synthesis</keyword>
<dbReference type="AlphaFoldDB" id="A0A8F5GE48"/>
<dbReference type="GO" id="GO:0045259">
    <property type="term" value="C:proton-transporting ATP synthase complex"/>
    <property type="evidence" value="ECO:0007669"/>
    <property type="project" value="UniProtKB-KW"/>
</dbReference>
<evidence type="ECO:0000313" key="15">
    <source>
        <dbReference type="EMBL" id="QXM14784.1"/>
    </source>
</evidence>
<keyword evidence="15" id="KW-0496">Mitochondrion</keyword>
<evidence type="ECO:0000256" key="5">
    <source>
        <dbReference type="ARBA" id="ARBA00022448"/>
    </source>
</evidence>
<comment type="subcellular location">
    <subcellularLocation>
        <location evidence="2">Membrane</location>
        <topology evidence="2">Multi-pass membrane protein</topology>
    </subcellularLocation>
    <subcellularLocation>
        <location evidence="13">Mitochondrion inner membrane</location>
        <topology evidence="13">Multi-pass membrane protein</topology>
    </subcellularLocation>
</comment>
<evidence type="ECO:0000256" key="4">
    <source>
        <dbReference type="ARBA" id="ARBA00011648"/>
    </source>
</evidence>
<keyword evidence="11 14" id="KW-0472">Membrane</keyword>
<sequence>MMMNLFSIFDPMTSLSSSMNWISSYYIILFMPNMYWLIPSRWLMMYMLLLKMLTMEFKILLNKNMNKMNLLIYISLFLMVMLNNFMGLFPYIFTSSSHLIMSMTFSLILWISFMLFGWIKNMNYMFIHLVPQGTPAILMPFMVLIESISNIIRPGTLSVRLSANIIAGHLLMTLISSTGNNLSFFFLLLMLLIQSLLIILEISVSIIQAYVISILSTLYSTETN</sequence>
<keyword evidence="10" id="KW-0406">Ion transport</keyword>
<dbReference type="InterPro" id="IPR035908">
    <property type="entry name" value="F0_ATP_A_sf"/>
</dbReference>
<keyword evidence="7 14" id="KW-0812">Transmembrane</keyword>
<feature type="transmembrane region" description="Helical" evidence="14">
    <location>
        <begin position="126"/>
        <end position="145"/>
    </location>
</feature>
<dbReference type="CDD" id="cd00310">
    <property type="entry name" value="ATP-synt_Fo_a_6"/>
    <property type="match status" value="1"/>
</dbReference>
<evidence type="ECO:0000256" key="2">
    <source>
        <dbReference type="ARBA" id="ARBA00004141"/>
    </source>
</evidence>
<evidence type="ECO:0000256" key="11">
    <source>
        <dbReference type="ARBA" id="ARBA00023136"/>
    </source>
</evidence>
<evidence type="ECO:0000256" key="14">
    <source>
        <dbReference type="SAM" id="Phobius"/>
    </source>
</evidence>
<evidence type="ECO:0000256" key="6">
    <source>
        <dbReference type="ARBA" id="ARBA00022547"/>
    </source>
</evidence>
<keyword evidence="8" id="KW-0375">Hydrogen ion transport</keyword>
<dbReference type="PANTHER" id="PTHR11410">
    <property type="entry name" value="ATP SYNTHASE SUBUNIT A"/>
    <property type="match status" value="1"/>
</dbReference>
<keyword evidence="5" id="KW-0813">Transport</keyword>
<dbReference type="SUPFAM" id="SSF81336">
    <property type="entry name" value="F1F0 ATP synthase subunit A"/>
    <property type="match status" value="1"/>
</dbReference>
<dbReference type="GO" id="GO:0005743">
    <property type="term" value="C:mitochondrial inner membrane"/>
    <property type="evidence" value="ECO:0007669"/>
    <property type="project" value="UniProtKB-SubCell"/>
</dbReference>
<geneLocation type="mitochondrion" evidence="15"/>
<organism evidence="15">
    <name type="scientific">Tetrastichus howardi</name>
    <dbReference type="NCBI Taxonomy" id="2848231"/>
    <lineage>
        <taxon>Eukaryota</taxon>
        <taxon>Metazoa</taxon>
        <taxon>Ecdysozoa</taxon>
        <taxon>Arthropoda</taxon>
        <taxon>Hexapoda</taxon>
        <taxon>Insecta</taxon>
        <taxon>Pterygota</taxon>
        <taxon>Neoptera</taxon>
        <taxon>Endopterygota</taxon>
        <taxon>Hymenoptera</taxon>
        <taxon>Apocrita</taxon>
        <taxon>Proctotrupomorpha</taxon>
        <taxon>Chalcidoidea</taxon>
        <taxon>Eulophidae</taxon>
        <taxon>Tetrastichinae</taxon>
        <taxon>Tetrastichus</taxon>
    </lineage>
</organism>
<dbReference type="GeneID" id="81478836"/>
<comment type="subunit">
    <text evidence="4">F-type ATPases have 2 components, CF(1) - the catalytic core - and CF(0) - the membrane proton channel. CF(1) has five subunits: alpha(3), beta(3), gamma(1), delta(1), epsilon(1). CF(0) has three main subunits: a, b and c.</text>
</comment>
<keyword evidence="9 14" id="KW-1133">Transmembrane helix</keyword>
<dbReference type="InterPro" id="IPR045083">
    <property type="entry name" value="ATP_synth_F0_asu_bact/mt"/>
</dbReference>
<name>A0A8F5GE48_9HYME</name>
<feature type="transmembrane region" description="Helical" evidence="14">
    <location>
        <begin position="165"/>
        <end position="189"/>
    </location>
</feature>
<evidence type="ECO:0000256" key="8">
    <source>
        <dbReference type="ARBA" id="ARBA00022781"/>
    </source>
</evidence>
<evidence type="ECO:0000256" key="12">
    <source>
        <dbReference type="ARBA" id="ARBA00023310"/>
    </source>
</evidence>
<dbReference type="Gene3D" id="1.20.120.220">
    <property type="entry name" value="ATP synthase, F0 complex, subunit A"/>
    <property type="match status" value="1"/>
</dbReference>
<dbReference type="GO" id="GO:0046933">
    <property type="term" value="F:proton-transporting ATP synthase activity, rotational mechanism"/>
    <property type="evidence" value="ECO:0007669"/>
    <property type="project" value="TreeGrafter"/>
</dbReference>
<evidence type="ECO:0000256" key="10">
    <source>
        <dbReference type="ARBA" id="ARBA00023065"/>
    </source>
</evidence>
<reference evidence="15" key="1">
    <citation type="submission" date="2021-06" db="EMBL/GenBank/DDBJ databases">
        <title>Characterization of the mitochondrial genome of Tetrastichus howardi (Olliff 1893) (Hymenoptera: Eulophidae).</title>
        <authorList>
            <person name="Tang X."/>
        </authorList>
    </citation>
    <scope>NUCLEOTIDE SEQUENCE</scope>
</reference>
<feature type="transmembrane region" description="Helical" evidence="14">
    <location>
        <begin position="196"/>
        <end position="219"/>
    </location>
</feature>
<evidence type="ECO:0000256" key="1">
    <source>
        <dbReference type="ARBA" id="ARBA00002070"/>
    </source>
</evidence>
<dbReference type="Pfam" id="PF00119">
    <property type="entry name" value="ATP-synt_A"/>
    <property type="match status" value="1"/>
</dbReference>
<evidence type="ECO:0000256" key="3">
    <source>
        <dbReference type="ARBA" id="ARBA00006810"/>
    </source>
</evidence>
<dbReference type="PANTHER" id="PTHR11410:SF0">
    <property type="entry name" value="ATP SYNTHASE SUBUNIT A"/>
    <property type="match status" value="1"/>
</dbReference>
<gene>
    <name evidence="15" type="primary">ATP6</name>
</gene>
<reference evidence="15" key="2">
    <citation type="submission" date="2021-06" db="EMBL/GenBank/DDBJ databases">
        <title>The mitochondrial genome of Tetrastichus howardi (Olliff 1893).</title>
        <authorList>
            <person name="Tang X."/>
        </authorList>
    </citation>
    <scope>NUCLEOTIDE SEQUENCE</scope>
</reference>
<dbReference type="CTD" id="4508"/>
<feature type="transmembrane region" description="Helical" evidence="14">
    <location>
        <begin position="99"/>
        <end position="119"/>
    </location>
</feature>
<feature type="transmembrane region" description="Helical" evidence="14">
    <location>
        <begin position="70"/>
        <end position="93"/>
    </location>
</feature>
<protein>
    <recommendedName>
        <fullName evidence="13">ATP synthase subunit a</fullName>
    </recommendedName>
</protein>
<accession>A0A8F5GE48</accession>
<proteinExistence type="inferred from homology"/>
<dbReference type="InterPro" id="IPR023011">
    <property type="entry name" value="ATP_synth_F0_asu_AS"/>
</dbReference>
<feature type="transmembrane region" description="Helical" evidence="14">
    <location>
        <begin position="25"/>
        <end position="49"/>
    </location>
</feature>
<dbReference type="NCBIfam" id="TIGR01131">
    <property type="entry name" value="ATP_synt_6_or_A"/>
    <property type="match status" value="1"/>
</dbReference>
<evidence type="ECO:0000256" key="9">
    <source>
        <dbReference type="ARBA" id="ARBA00022989"/>
    </source>
</evidence>
<dbReference type="EMBL" id="MZ334468">
    <property type="protein sequence ID" value="QXM14784.1"/>
    <property type="molecule type" value="Genomic_DNA"/>
</dbReference>
<dbReference type="PROSITE" id="PS00449">
    <property type="entry name" value="ATPASE_A"/>
    <property type="match status" value="1"/>
</dbReference>
<comment type="similarity">
    <text evidence="3">Belongs to the ATPase A chain family.</text>
</comment>
<comment type="function">
    <text evidence="1">Mitochondrial membrane ATP synthase (F(1)F(0) ATP synthase or Complex V) produces ATP from ADP in the presence of a proton gradient across the membrane which is generated by electron transport complexes of the respiratory chain. F-type ATPases consist of two structural domains, F(1) - containing the extramembraneous catalytic core and F(0) - containing the membrane proton channel, linked together by a central stalk and a peripheral stalk. During catalysis, ATP synthesis in the catalytic domain of F(1) is coupled via a rotary mechanism of the central stalk subunits to proton translocation. Key component of the proton channel; it may play a direct role in the translocation of protons across the membrane.</text>
</comment>